<keyword evidence="8" id="KW-1185">Reference proteome</keyword>
<keyword evidence="2 5" id="KW-0812">Transmembrane</keyword>
<feature type="transmembrane region" description="Helical" evidence="5">
    <location>
        <begin position="71"/>
        <end position="95"/>
    </location>
</feature>
<feature type="transmembrane region" description="Helical" evidence="5">
    <location>
        <begin position="272"/>
        <end position="289"/>
    </location>
</feature>
<dbReference type="AlphaFoldDB" id="A0A0P0USZ8"/>
<dbReference type="GO" id="GO:0006874">
    <property type="term" value="P:intracellular calcium ion homeostasis"/>
    <property type="evidence" value="ECO:0007669"/>
    <property type="project" value="TreeGrafter"/>
</dbReference>
<feature type="transmembrane region" description="Helical" evidence="5">
    <location>
        <begin position="129"/>
        <end position="147"/>
    </location>
</feature>
<dbReference type="PANTHER" id="PTHR10846">
    <property type="entry name" value="SODIUM/POTASSIUM/CALCIUM EXCHANGER"/>
    <property type="match status" value="1"/>
</dbReference>
<reference evidence="7 8" key="2">
    <citation type="journal article" date="2016" name="ISME J.">
        <title>Heterogeneous composition of key metabolic gene clusters in a vent mussel symbiont population.</title>
        <authorList>
            <person name="Ikuta T."/>
            <person name="Takaki Y."/>
            <person name="Nagai Y."/>
            <person name="Shimamura S."/>
            <person name="Tsuda M."/>
            <person name="Kawagucci S."/>
            <person name="Aoki Y."/>
            <person name="Inoue K."/>
            <person name="Teruya M."/>
            <person name="Satou K."/>
            <person name="Teruya K."/>
            <person name="Shimoji M."/>
            <person name="Tamotsu H."/>
            <person name="Hirano T."/>
            <person name="Maruyama T."/>
            <person name="Yoshida T."/>
        </authorList>
    </citation>
    <scope>NUCLEOTIDE SEQUENCE [LARGE SCALE GENOMIC DNA]</scope>
    <source>
        <strain evidence="7 8">Myojin Knoll</strain>
    </source>
</reference>
<evidence type="ECO:0000256" key="2">
    <source>
        <dbReference type="ARBA" id="ARBA00022692"/>
    </source>
</evidence>
<name>A0A0P0USZ8_9GAMM</name>
<dbReference type="NCBIfam" id="TIGR00367">
    <property type="entry name" value="calcium/sodium antiporter"/>
    <property type="match status" value="1"/>
</dbReference>
<proteinExistence type="predicted"/>
<evidence type="ECO:0000256" key="1">
    <source>
        <dbReference type="ARBA" id="ARBA00004141"/>
    </source>
</evidence>
<feature type="transmembrane region" description="Helical" evidence="5">
    <location>
        <begin position="238"/>
        <end position="260"/>
    </location>
</feature>
<dbReference type="STRING" id="1303921.BSEPE_1246"/>
<dbReference type="RefSeq" id="WP_173636497.1">
    <property type="nucleotide sequence ID" value="NZ_AP013042.1"/>
</dbReference>
<dbReference type="GO" id="GO:0005262">
    <property type="term" value="F:calcium channel activity"/>
    <property type="evidence" value="ECO:0007669"/>
    <property type="project" value="TreeGrafter"/>
</dbReference>
<feature type="transmembrane region" description="Helical" evidence="5">
    <location>
        <begin position="174"/>
        <end position="196"/>
    </location>
</feature>
<evidence type="ECO:0000313" key="8">
    <source>
        <dbReference type="Proteomes" id="UP000067399"/>
    </source>
</evidence>
<protein>
    <submittedName>
        <fullName evidence="7">Ca2+:Na+ antiporter, CaCA family</fullName>
    </submittedName>
</protein>
<feature type="transmembrane region" description="Helical" evidence="5">
    <location>
        <begin position="296"/>
        <end position="314"/>
    </location>
</feature>
<organism evidence="7 8">
    <name type="scientific">endosymbiont of Bathymodiolus septemdierum str. Myojin knoll</name>
    <dbReference type="NCBI Taxonomy" id="1303921"/>
    <lineage>
        <taxon>Bacteria</taxon>
        <taxon>Pseudomonadati</taxon>
        <taxon>Pseudomonadota</taxon>
        <taxon>Gammaproteobacteria</taxon>
        <taxon>sulfur-oxidizing symbionts</taxon>
    </lineage>
</organism>
<gene>
    <name evidence="7" type="ORF">BSEPE_1246</name>
</gene>
<feature type="transmembrane region" description="Helical" evidence="5">
    <location>
        <begin position="107"/>
        <end position="123"/>
    </location>
</feature>
<dbReference type="Gene3D" id="1.20.1420.30">
    <property type="entry name" value="NCX, central ion-binding region"/>
    <property type="match status" value="1"/>
</dbReference>
<evidence type="ECO:0000256" key="4">
    <source>
        <dbReference type="ARBA" id="ARBA00023136"/>
    </source>
</evidence>
<evidence type="ECO:0000259" key="6">
    <source>
        <dbReference type="Pfam" id="PF01699"/>
    </source>
</evidence>
<evidence type="ECO:0000313" key="7">
    <source>
        <dbReference type="EMBL" id="BAS68230.1"/>
    </source>
</evidence>
<keyword evidence="4 5" id="KW-0472">Membrane</keyword>
<keyword evidence="3 5" id="KW-1133">Transmembrane helix</keyword>
<dbReference type="KEGG" id="ebh:BSEPE_1246"/>
<dbReference type="Proteomes" id="UP000067399">
    <property type="component" value="Chromosome"/>
</dbReference>
<evidence type="ECO:0000256" key="5">
    <source>
        <dbReference type="SAM" id="Phobius"/>
    </source>
</evidence>
<reference evidence="7 8" key="1">
    <citation type="journal article" date="2000" name="Mar. Ecol. Prog. Ser.">
        <title>Phylogenetic characterization of endosymbionts in three hydrothermal vent mussels: influence on host distributions.</title>
        <authorList>
            <person name="Fujiwara Y."/>
            <person name="Takai K."/>
            <person name="Uematsu K."/>
            <person name="Tsuchida S."/>
            <person name="Hunt J.C."/>
            <person name="Hashimoto J."/>
        </authorList>
    </citation>
    <scope>NUCLEOTIDE SEQUENCE [LARGE SCALE GENOMIC DNA]</scope>
    <source>
        <strain evidence="7 8">Myojin Knoll</strain>
    </source>
</reference>
<dbReference type="GO" id="GO:0005886">
    <property type="term" value="C:plasma membrane"/>
    <property type="evidence" value="ECO:0007669"/>
    <property type="project" value="TreeGrafter"/>
</dbReference>
<evidence type="ECO:0000256" key="3">
    <source>
        <dbReference type="ARBA" id="ARBA00022989"/>
    </source>
</evidence>
<accession>A0A0P0USZ8</accession>
<feature type="transmembrane region" description="Helical" evidence="5">
    <location>
        <begin position="32"/>
        <end position="51"/>
    </location>
</feature>
<feature type="transmembrane region" description="Helical" evidence="5">
    <location>
        <begin position="6"/>
        <end position="25"/>
    </location>
</feature>
<dbReference type="GO" id="GO:0008273">
    <property type="term" value="F:calcium, potassium:sodium antiporter activity"/>
    <property type="evidence" value="ECO:0007669"/>
    <property type="project" value="TreeGrafter"/>
</dbReference>
<dbReference type="EMBL" id="AP013042">
    <property type="protein sequence ID" value="BAS68230.1"/>
    <property type="molecule type" value="Genomic_DNA"/>
</dbReference>
<sequence>MPDILLPIIALLTGFLLLIWSADVFTENGAKIAMIFKVSPLVIGLLIFGFGTSAPEMLVSGLAAMEGNTGISIGSAIGSNIFNIALVLGISALITPIAVSNNVLKKEWMFLMFITLVVGFLLWDKRLDVIDGFILVSLLAIFLIYTFKTAKQDNNNEFDEAMEEIKENQSGKTWLLLIIGLIVLITSAKLIVWGGVEVAQSFGVSDLVIGLSVIALGTSLPELAVSIASVLKKQYEMVVGNVIGSNIFNTIAVLAIPGLIHPSAVADEVITRDYPVMLLLTILLFVLAYKFGKQPIINRFGGIVLVCIFVAYMWQLF</sequence>
<dbReference type="InterPro" id="IPR004481">
    <property type="entry name" value="K/Na/Ca-exchanger"/>
</dbReference>
<dbReference type="Pfam" id="PF01699">
    <property type="entry name" value="Na_Ca_ex"/>
    <property type="match status" value="2"/>
</dbReference>
<dbReference type="InterPro" id="IPR004837">
    <property type="entry name" value="NaCa_Exmemb"/>
</dbReference>
<dbReference type="PANTHER" id="PTHR10846:SF8">
    <property type="entry name" value="INNER MEMBRANE PROTEIN YRBG"/>
    <property type="match status" value="1"/>
</dbReference>
<feature type="domain" description="Sodium/calcium exchanger membrane region" evidence="6">
    <location>
        <begin position="8"/>
        <end position="147"/>
    </location>
</feature>
<comment type="subcellular location">
    <subcellularLocation>
        <location evidence="1">Membrane</location>
        <topology evidence="1">Multi-pass membrane protein</topology>
    </subcellularLocation>
</comment>
<dbReference type="InterPro" id="IPR044880">
    <property type="entry name" value="NCX_ion-bd_dom_sf"/>
</dbReference>
<feature type="domain" description="Sodium/calcium exchanger membrane region" evidence="6">
    <location>
        <begin position="173"/>
        <end position="314"/>
    </location>
</feature>
<feature type="transmembrane region" description="Helical" evidence="5">
    <location>
        <begin position="208"/>
        <end position="231"/>
    </location>
</feature>